<feature type="region of interest" description="Disordered" evidence="1">
    <location>
        <begin position="1"/>
        <end position="44"/>
    </location>
</feature>
<name>A0A1C3H5Z7_9GAMM</name>
<reference evidence="3" key="1">
    <citation type="submission" date="2016-04" db="EMBL/GenBank/DDBJ databases">
        <authorList>
            <person name="Tagini F."/>
        </authorList>
    </citation>
    <scope>NUCLEOTIDE SEQUENCE [LARGE SCALE GENOMIC DNA]</scope>
    <source>
        <strain evidence="3">CHUV0807</strain>
    </source>
</reference>
<proteinExistence type="predicted"/>
<organism evidence="2 3">
    <name type="scientific">Cardiobacterium hominis</name>
    <dbReference type="NCBI Taxonomy" id="2718"/>
    <lineage>
        <taxon>Bacteria</taxon>
        <taxon>Pseudomonadati</taxon>
        <taxon>Pseudomonadota</taxon>
        <taxon>Gammaproteobacteria</taxon>
        <taxon>Cardiobacteriales</taxon>
        <taxon>Cardiobacteriaceae</taxon>
        <taxon>Cardiobacterium</taxon>
    </lineage>
</organism>
<dbReference type="AlphaFoldDB" id="A0A1C3H5Z7"/>
<gene>
    <name evidence="2" type="ORF">CHUV0807_1981</name>
</gene>
<dbReference type="Proteomes" id="UP000190837">
    <property type="component" value="Unassembled WGS sequence"/>
</dbReference>
<evidence type="ECO:0000313" key="2">
    <source>
        <dbReference type="EMBL" id="SAM68903.1"/>
    </source>
</evidence>
<evidence type="ECO:0000313" key="3">
    <source>
        <dbReference type="Proteomes" id="UP000190837"/>
    </source>
</evidence>
<protein>
    <submittedName>
        <fullName evidence="2">Uncharacterized protein</fullName>
    </submittedName>
</protein>
<dbReference type="EMBL" id="FKLO01000067">
    <property type="protein sequence ID" value="SAM68903.1"/>
    <property type="molecule type" value="Genomic_DNA"/>
</dbReference>
<accession>A0A1C3H5Z7</accession>
<sequence>MRQPRRGSGNADGSGLREKTTAVVPQNKFLNDKGRRKTARECRL</sequence>
<evidence type="ECO:0000256" key="1">
    <source>
        <dbReference type="SAM" id="MobiDB-lite"/>
    </source>
</evidence>